<dbReference type="AlphaFoldDB" id="A0A8X6YXX3"/>
<evidence type="ECO:0000256" key="1">
    <source>
        <dbReference type="SAM" id="MobiDB-lite"/>
    </source>
</evidence>
<organism evidence="2 3">
    <name type="scientific">Trichonephila inaurata madagascariensis</name>
    <dbReference type="NCBI Taxonomy" id="2747483"/>
    <lineage>
        <taxon>Eukaryota</taxon>
        <taxon>Metazoa</taxon>
        <taxon>Ecdysozoa</taxon>
        <taxon>Arthropoda</taxon>
        <taxon>Chelicerata</taxon>
        <taxon>Arachnida</taxon>
        <taxon>Araneae</taxon>
        <taxon>Araneomorphae</taxon>
        <taxon>Entelegynae</taxon>
        <taxon>Araneoidea</taxon>
        <taxon>Nephilidae</taxon>
        <taxon>Trichonephila</taxon>
        <taxon>Trichonephila inaurata</taxon>
    </lineage>
</organism>
<proteinExistence type="predicted"/>
<dbReference type="EMBL" id="BMAV01023786">
    <property type="protein sequence ID" value="GFY80082.1"/>
    <property type="molecule type" value="Genomic_DNA"/>
</dbReference>
<reference evidence="2" key="1">
    <citation type="submission" date="2020-08" db="EMBL/GenBank/DDBJ databases">
        <title>Multicomponent nature underlies the extraordinary mechanical properties of spider dragline silk.</title>
        <authorList>
            <person name="Kono N."/>
            <person name="Nakamura H."/>
            <person name="Mori M."/>
            <person name="Yoshida Y."/>
            <person name="Ohtoshi R."/>
            <person name="Malay A.D."/>
            <person name="Moran D.A.P."/>
            <person name="Tomita M."/>
            <person name="Numata K."/>
            <person name="Arakawa K."/>
        </authorList>
    </citation>
    <scope>NUCLEOTIDE SEQUENCE</scope>
</reference>
<gene>
    <name evidence="2" type="ORF">TNIN_451371</name>
</gene>
<evidence type="ECO:0000313" key="2">
    <source>
        <dbReference type="EMBL" id="GFY80082.1"/>
    </source>
</evidence>
<keyword evidence="3" id="KW-1185">Reference proteome</keyword>
<feature type="compositionally biased region" description="Polar residues" evidence="1">
    <location>
        <begin position="14"/>
        <end position="29"/>
    </location>
</feature>
<comment type="caution">
    <text evidence="2">The sequence shown here is derived from an EMBL/GenBank/DDBJ whole genome shotgun (WGS) entry which is preliminary data.</text>
</comment>
<protein>
    <submittedName>
        <fullName evidence="2">Uncharacterized protein</fullName>
    </submittedName>
</protein>
<name>A0A8X6YXX3_9ARAC</name>
<evidence type="ECO:0000313" key="3">
    <source>
        <dbReference type="Proteomes" id="UP000886998"/>
    </source>
</evidence>
<feature type="region of interest" description="Disordered" evidence="1">
    <location>
        <begin position="13"/>
        <end position="39"/>
    </location>
</feature>
<accession>A0A8X6YXX3</accession>
<dbReference type="Proteomes" id="UP000886998">
    <property type="component" value="Unassembled WGS sequence"/>
</dbReference>
<sequence>MLAKSLEQIKWHEWSQTASRSPMRTQSPPFTWMGDTSRSRDPGFIHQDHVISRDRMCLHRSIYTRTTHILYILKRKNRVILFAQDATSLKGG</sequence>